<accession>A0ABP9WI37</accession>
<evidence type="ECO:0000259" key="2">
    <source>
        <dbReference type="Pfam" id="PF08327"/>
    </source>
</evidence>
<dbReference type="SUPFAM" id="SSF55961">
    <property type="entry name" value="Bet v1-like"/>
    <property type="match status" value="1"/>
</dbReference>
<dbReference type="InterPro" id="IPR023393">
    <property type="entry name" value="START-like_dom_sf"/>
</dbReference>
<keyword evidence="4" id="KW-1185">Reference proteome</keyword>
<evidence type="ECO:0000313" key="3">
    <source>
        <dbReference type="EMBL" id="GAA5518623.1"/>
    </source>
</evidence>
<gene>
    <name evidence="3" type="ORF">Lsed01_01053</name>
</gene>
<dbReference type="Proteomes" id="UP001426770">
    <property type="component" value="Unassembled WGS sequence"/>
</dbReference>
<feature type="domain" description="Activator of Hsp90 ATPase homologue 1/2-like C-terminal" evidence="2">
    <location>
        <begin position="22"/>
        <end position="121"/>
    </location>
</feature>
<comment type="caution">
    <text evidence="3">The sequence shown here is derived from an EMBL/GenBank/DDBJ whole genome shotgun (WGS) entry which is preliminary data.</text>
</comment>
<dbReference type="RefSeq" id="WP_286214375.1">
    <property type="nucleotide sequence ID" value="NZ_AP027736.1"/>
</dbReference>
<protein>
    <recommendedName>
        <fullName evidence="2">Activator of Hsp90 ATPase homologue 1/2-like C-terminal domain-containing protein</fullName>
    </recommendedName>
</protein>
<dbReference type="Pfam" id="PF08327">
    <property type="entry name" value="AHSA1"/>
    <property type="match status" value="1"/>
</dbReference>
<dbReference type="Gene3D" id="3.30.530.20">
    <property type="match status" value="1"/>
</dbReference>
<comment type="similarity">
    <text evidence="1">Belongs to the AHA1 family.</text>
</comment>
<dbReference type="EMBL" id="BAABRR010000004">
    <property type="protein sequence ID" value="GAA5518623.1"/>
    <property type="molecule type" value="Genomic_DNA"/>
</dbReference>
<evidence type="ECO:0000256" key="1">
    <source>
        <dbReference type="ARBA" id="ARBA00006817"/>
    </source>
</evidence>
<evidence type="ECO:0000313" key="4">
    <source>
        <dbReference type="Proteomes" id="UP001426770"/>
    </source>
</evidence>
<sequence>MDITFEVPAEPPVLAQTARLAHPVSRVWTAYTEPLFVKQWWAPHGYTNGVVDMDVEPGGAWRVVQADPEGNTFAFYGRYERVEPRALLAFTFVSEIFPDVLTWMRVDMGATAAGTMVVTSHRFPDDYHRTGFLNLGGVARMREASERLDALLRTMA</sequence>
<name>A0ABP9WI37_9MICO</name>
<reference evidence="3 4" key="1">
    <citation type="submission" date="2024-02" db="EMBL/GenBank/DDBJ databases">
        <title>Lysinimicrobium sediminis NBRC 112286.</title>
        <authorList>
            <person name="Ichikawa N."/>
            <person name="Katano-Makiyama Y."/>
            <person name="Hidaka K."/>
        </authorList>
    </citation>
    <scope>NUCLEOTIDE SEQUENCE [LARGE SCALE GENOMIC DNA]</scope>
    <source>
        <strain evidence="3 4">NBRC 112286</strain>
    </source>
</reference>
<organism evidence="3 4">
    <name type="scientific">Demequina sediminis</name>
    <dbReference type="NCBI Taxonomy" id="1930058"/>
    <lineage>
        <taxon>Bacteria</taxon>
        <taxon>Bacillati</taxon>
        <taxon>Actinomycetota</taxon>
        <taxon>Actinomycetes</taxon>
        <taxon>Micrococcales</taxon>
        <taxon>Demequinaceae</taxon>
        <taxon>Demequina</taxon>
    </lineage>
</organism>
<dbReference type="InterPro" id="IPR013538">
    <property type="entry name" value="ASHA1/2-like_C"/>
</dbReference>
<proteinExistence type="inferred from homology"/>